<proteinExistence type="predicted"/>
<keyword evidence="1" id="KW-1133">Transmembrane helix</keyword>
<evidence type="ECO:0000313" key="2">
    <source>
        <dbReference type="EMBL" id="GFU53812.1"/>
    </source>
</evidence>
<evidence type="ECO:0000313" key="3">
    <source>
        <dbReference type="Proteomes" id="UP000887013"/>
    </source>
</evidence>
<dbReference type="AlphaFoldDB" id="A0A8X6UU88"/>
<name>A0A8X6UU88_NEPPI</name>
<gene>
    <name evidence="2" type="ORF">NPIL_558311</name>
</gene>
<keyword evidence="3" id="KW-1185">Reference proteome</keyword>
<sequence>MNPSSPKYFLSTGQKQILHGESLQLMIGKKETVVVGFYSLKVQDPLIPHRSESVTGHIMFKIHRQRKDLFILSLFPSFYSCSSHLMYWHLFEATVE</sequence>
<dbReference type="Proteomes" id="UP000887013">
    <property type="component" value="Unassembled WGS sequence"/>
</dbReference>
<protein>
    <submittedName>
        <fullName evidence="2">Uncharacterized protein</fullName>
    </submittedName>
</protein>
<evidence type="ECO:0000256" key="1">
    <source>
        <dbReference type="SAM" id="Phobius"/>
    </source>
</evidence>
<feature type="transmembrane region" description="Helical" evidence="1">
    <location>
        <begin position="69"/>
        <end position="90"/>
    </location>
</feature>
<keyword evidence="1" id="KW-0812">Transmembrane</keyword>
<reference evidence="2" key="1">
    <citation type="submission" date="2020-08" db="EMBL/GenBank/DDBJ databases">
        <title>Multicomponent nature underlies the extraordinary mechanical properties of spider dragline silk.</title>
        <authorList>
            <person name="Kono N."/>
            <person name="Nakamura H."/>
            <person name="Mori M."/>
            <person name="Yoshida Y."/>
            <person name="Ohtoshi R."/>
            <person name="Malay A.D."/>
            <person name="Moran D.A.P."/>
            <person name="Tomita M."/>
            <person name="Numata K."/>
            <person name="Arakawa K."/>
        </authorList>
    </citation>
    <scope>NUCLEOTIDE SEQUENCE</scope>
</reference>
<keyword evidence="1" id="KW-0472">Membrane</keyword>
<comment type="caution">
    <text evidence="2">The sequence shown here is derived from an EMBL/GenBank/DDBJ whole genome shotgun (WGS) entry which is preliminary data.</text>
</comment>
<organism evidence="2 3">
    <name type="scientific">Nephila pilipes</name>
    <name type="common">Giant wood spider</name>
    <name type="synonym">Nephila maculata</name>
    <dbReference type="NCBI Taxonomy" id="299642"/>
    <lineage>
        <taxon>Eukaryota</taxon>
        <taxon>Metazoa</taxon>
        <taxon>Ecdysozoa</taxon>
        <taxon>Arthropoda</taxon>
        <taxon>Chelicerata</taxon>
        <taxon>Arachnida</taxon>
        <taxon>Araneae</taxon>
        <taxon>Araneomorphae</taxon>
        <taxon>Entelegynae</taxon>
        <taxon>Araneoidea</taxon>
        <taxon>Nephilidae</taxon>
        <taxon>Nephila</taxon>
    </lineage>
</organism>
<accession>A0A8X6UU88</accession>
<dbReference type="EMBL" id="BMAW01038940">
    <property type="protein sequence ID" value="GFU53812.1"/>
    <property type="molecule type" value="Genomic_DNA"/>
</dbReference>